<name>A0A8T8K667_9EURY</name>
<dbReference type="OrthoDB" id="132546at2157"/>
<dbReference type="AlphaFoldDB" id="A0A8T8K667"/>
<dbReference type="GeneID" id="64821139"/>
<protein>
    <submittedName>
        <fullName evidence="2">Glycosyltransferase</fullName>
    </submittedName>
</protein>
<accession>A0A8T8K667</accession>
<dbReference type="Gene3D" id="3.40.50.2000">
    <property type="entry name" value="Glycogen Phosphorylase B"/>
    <property type="match status" value="2"/>
</dbReference>
<sequence>MNKKILYIHQGSHPVHGAFASVITSNYVNAGNTYFQMFLRLFNSIKDINYDIAFLEGGMCLPYAYIKKLFNPRMKIILLNADNFFYILPRSNWIKFNIMIFFLSYVDNIIAISAMNKIEASKYFAGDIKVVNSFGVNNYFHNNPHLNSNKLLFIGSHRLDKRYDLLIKAVELLNNEKFKFELYLVGSCCDNIDVDFPWLHKEGFQKNIKYYFEKCSMYIHPSDFDPCPVTIFEAMSAGILTLITKCTGQSDIFSKNNLGCLILEDNDPEIIAEKINEIYQKPFSWKKKISRQCVNTSKKYSQKNQTEKFSAIFKKICQDYSD</sequence>
<dbReference type="EMBL" id="CP058560">
    <property type="protein sequence ID" value="QUH24098.1"/>
    <property type="molecule type" value="Genomic_DNA"/>
</dbReference>
<reference evidence="2" key="1">
    <citation type="submission" date="2020-07" db="EMBL/GenBank/DDBJ databases">
        <title>Methanobacterium. sp. MethCan genome.</title>
        <authorList>
            <person name="Postec A."/>
            <person name="Quemeneur M."/>
        </authorList>
    </citation>
    <scope>NUCLEOTIDE SEQUENCE</scope>
    <source>
        <strain evidence="2">MethCAN</strain>
    </source>
</reference>
<dbReference type="PANTHER" id="PTHR46401">
    <property type="entry name" value="GLYCOSYLTRANSFERASE WBBK-RELATED"/>
    <property type="match status" value="1"/>
</dbReference>
<dbReference type="Proteomes" id="UP000681041">
    <property type="component" value="Chromosome"/>
</dbReference>
<keyword evidence="1" id="KW-0808">Transferase</keyword>
<keyword evidence="3" id="KW-1185">Reference proteome</keyword>
<organism evidence="2 3">
    <name type="scientific">Methanobacterium alkalithermotolerans</name>
    <dbReference type="NCBI Taxonomy" id="2731220"/>
    <lineage>
        <taxon>Archaea</taxon>
        <taxon>Methanobacteriati</taxon>
        <taxon>Methanobacteriota</taxon>
        <taxon>Methanomada group</taxon>
        <taxon>Methanobacteria</taxon>
        <taxon>Methanobacteriales</taxon>
        <taxon>Methanobacteriaceae</taxon>
        <taxon>Methanobacterium</taxon>
    </lineage>
</organism>
<dbReference type="KEGG" id="meme:HYG87_10200"/>
<dbReference type="SUPFAM" id="SSF53756">
    <property type="entry name" value="UDP-Glycosyltransferase/glycogen phosphorylase"/>
    <property type="match status" value="1"/>
</dbReference>
<dbReference type="RefSeq" id="WP_211533055.1">
    <property type="nucleotide sequence ID" value="NZ_CP058560.1"/>
</dbReference>
<proteinExistence type="predicted"/>
<gene>
    <name evidence="2" type="ORF">HYG87_10200</name>
</gene>
<dbReference type="GO" id="GO:0016757">
    <property type="term" value="F:glycosyltransferase activity"/>
    <property type="evidence" value="ECO:0007669"/>
    <property type="project" value="TreeGrafter"/>
</dbReference>
<evidence type="ECO:0000313" key="3">
    <source>
        <dbReference type="Proteomes" id="UP000681041"/>
    </source>
</evidence>
<evidence type="ECO:0000256" key="1">
    <source>
        <dbReference type="ARBA" id="ARBA00022679"/>
    </source>
</evidence>
<evidence type="ECO:0000313" key="2">
    <source>
        <dbReference type="EMBL" id="QUH24098.1"/>
    </source>
</evidence>
<dbReference type="Pfam" id="PF13692">
    <property type="entry name" value="Glyco_trans_1_4"/>
    <property type="match status" value="1"/>
</dbReference>
<dbReference type="PANTHER" id="PTHR46401:SF2">
    <property type="entry name" value="GLYCOSYLTRANSFERASE WBBK-RELATED"/>
    <property type="match status" value="1"/>
</dbReference>